<reference key="1">
    <citation type="submission" date="2010-11" db="EMBL/GenBank/DDBJ databases">
        <title>The complete genome of Leadbetterella byssophila DSM 17132.</title>
        <authorList>
            <consortium name="US DOE Joint Genome Institute (JGI-PGF)"/>
            <person name="Lucas S."/>
            <person name="Copeland A."/>
            <person name="Lapidus A."/>
            <person name="Glavina del Rio T."/>
            <person name="Dalin E."/>
            <person name="Tice H."/>
            <person name="Bruce D."/>
            <person name="Goodwin L."/>
            <person name="Pitluck S."/>
            <person name="Kyrpides N."/>
            <person name="Mavromatis K."/>
            <person name="Ivanova N."/>
            <person name="Teshima H."/>
            <person name="Brettin T."/>
            <person name="Detter J.C."/>
            <person name="Han C."/>
            <person name="Tapia R."/>
            <person name="Land M."/>
            <person name="Hauser L."/>
            <person name="Markowitz V."/>
            <person name="Cheng J.-F."/>
            <person name="Hugenholtz P."/>
            <person name="Woyke T."/>
            <person name="Wu D."/>
            <person name="Tindall B."/>
            <person name="Pomrenke H.G."/>
            <person name="Brambilla E."/>
            <person name="Klenk H.-P."/>
            <person name="Eisen J.A."/>
        </authorList>
    </citation>
    <scope>NUCLEOTIDE SEQUENCE [LARGE SCALE GENOMIC DNA]</scope>
    <source>
        <strain>DSM 17132</strain>
    </source>
</reference>
<organism evidence="2 3">
    <name type="scientific">Leadbetterella byssophila (strain DSM 17132 / JCM 16389 / KACC 11308 / NBRC 106382 / 4M15)</name>
    <dbReference type="NCBI Taxonomy" id="649349"/>
    <lineage>
        <taxon>Bacteria</taxon>
        <taxon>Pseudomonadati</taxon>
        <taxon>Bacteroidota</taxon>
        <taxon>Cytophagia</taxon>
        <taxon>Cytophagales</taxon>
        <taxon>Leadbetterellaceae</taxon>
        <taxon>Leadbetterella</taxon>
    </lineage>
</organism>
<dbReference type="KEGG" id="lby:Lbys_3275"/>
<reference evidence="2 3" key="2">
    <citation type="journal article" date="2011" name="Stand. Genomic Sci.">
        <title>Complete genome sequence of Leadbetterella byssophila type strain (4M15).</title>
        <authorList>
            <person name="Abt B."/>
            <person name="Teshima H."/>
            <person name="Lucas S."/>
            <person name="Lapidus A."/>
            <person name="Del Rio T.G."/>
            <person name="Nolan M."/>
            <person name="Tice H."/>
            <person name="Cheng J.F."/>
            <person name="Pitluck S."/>
            <person name="Liolios K."/>
            <person name="Pagani I."/>
            <person name="Ivanova N."/>
            <person name="Mavromatis K."/>
            <person name="Pati A."/>
            <person name="Tapia R."/>
            <person name="Han C."/>
            <person name="Goodwin L."/>
            <person name="Chen A."/>
            <person name="Palaniappan K."/>
            <person name="Land M."/>
            <person name="Hauser L."/>
            <person name="Chang Y.J."/>
            <person name="Jeffries C.D."/>
            <person name="Rohde M."/>
            <person name="Goker M."/>
            <person name="Tindall B.J."/>
            <person name="Detter J.C."/>
            <person name="Woyke T."/>
            <person name="Bristow J."/>
            <person name="Eisen J.A."/>
            <person name="Markowitz V."/>
            <person name="Hugenholtz P."/>
            <person name="Klenk H.P."/>
            <person name="Kyrpides N.C."/>
        </authorList>
    </citation>
    <scope>NUCLEOTIDE SEQUENCE [LARGE SCALE GENOMIC DNA]</scope>
    <source>
        <strain evidence="3">DSM 17132 / JCM 16389 / KACC 11308 / NBRC 106382 / 4M15</strain>
    </source>
</reference>
<dbReference type="RefSeq" id="WP_013409962.1">
    <property type="nucleotide sequence ID" value="NC_014655.1"/>
</dbReference>
<dbReference type="Proteomes" id="UP000007435">
    <property type="component" value="Chromosome"/>
</dbReference>
<evidence type="ECO:0000313" key="2">
    <source>
        <dbReference type="EMBL" id="ADQ18935.1"/>
    </source>
</evidence>
<keyword evidence="1" id="KW-1133">Transmembrane helix</keyword>
<keyword evidence="1" id="KW-0812">Transmembrane</keyword>
<feature type="transmembrane region" description="Helical" evidence="1">
    <location>
        <begin position="70"/>
        <end position="88"/>
    </location>
</feature>
<accession>E4RWJ5</accession>
<feature type="transmembrane region" description="Helical" evidence="1">
    <location>
        <begin position="109"/>
        <end position="134"/>
    </location>
</feature>
<dbReference type="EMBL" id="CP002305">
    <property type="protein sequence ID" value="ADQ18935.1"/>
    <property type="molecule type" value="Genomic_DNA"/>
</dbReference>
<name>E4RWJ5_LEAB4</name>
<dbReference type="AlphaFoldDB" id="E4RWJ5"/>
<protein>
    <submittedName>
        <fullName evidence="2">Uncharacterized protein</fullName>
    </submittedName>
</protein>
<sequence>MKKILIDARDFAFYWSTTQGNEPGGIDGRIKFGVFLLSYYMTLLFMIANISSHLNYTSFLSEDGPTIVRLLHGFILISPILIITYLLLKKLEPVPYNHEMLPQEIKRKRRVYIIGTILGLLSAIFIGIVIPLYLRGGRIEFFNYVLQRGT</sequence>
<evidence type="ECO:0000256" key="1">
    <source>
        <dbReference type="SAM" id="Phobius"/>
    </source>
</evidence>
<keyword evidence="1" id="KW-0472">Membrane</keyword>
<evidence type="ECO:0000313" key="3">
    <source>
        <dbReference type="Proteomes" id="UP000007435"/>
    </source>
</evidence>
<dbReference type="HOGENOM" id="CLU_1738246_0_0_10"/>
<gene>
    <name evidence="2" type="ordered locus">Lbys_3275</name>
</gene>
<feature type="transmembrane region" description="Helical" evidence="1">
    <location>
        <begin position="32"/>
        <end position="50"/>
    </location>
</feature>
<proteinExistence type="predicted"/>
<keyword evidence="3" id="KW-1185">Reference proteome</keyword>